<comment type="caution">
    <text evidence="2">The sequence shown here is derived from an EMBL/GenBank/DDBJ whole genome shotgun (WGS) entry which is preliminary data.</text>
</comment>
<reference evidence="2 3" key="1">
    <citation type="submission" date="2018-07" db="EMBL/GenBank/DDBJ databases">
        <title>Freshwater and sediment microbial communities from various areas in North America, analyzing microbe dynamics in response to fracking.</title>
        <authorList>
            <person name="Lamendella R."/>
        </authorList>
    </citation>
    <scope>NUCLEOTIDE SEQUENCE [LARGE SCALE GENOMIC DNA]</scope>
    <source>
        <strain evidence="2 3">160A</strain>
    </source>
</reference>
<dbReference type="RefSeq" id="WP_220270840.1">
    <property type="nucleotide sequence ID" value="NZ_QPIZ01000034.1"/>
</dbReference>
<evidence type="ECO:0000313" key="3">
    <source>
        <dbReference type="Proteomes" id="UP000252733"/>
    </source>
</evidence>
<keyword evidence="1" id="KW-0472">Membrane</keyword>
<protein>
    <submittedName>
        <fullName evidence="2">Uncharacterized protein</fullName>
    </submittedName>
</protein>
<evidence type="ECO:0000256" key="1">
    <source>
        <dbReference type="SAM" id="Phobius"/>
    </source>
</evidence>
<proteinExistence type="predicted"/>
<feature type="transmembrane region" description="Helical" evidence="1">
    <location>
        <begin position="6"/>
        <end position="23"/>
    </location>
</feature>
<dbReference type="AlphaFoldDB" id="A0A368UL98"/>
<evidence type="ECO:0000313" key="2">
    <source>
        <dbReference type="EMBL" id="RCW28925.1"/>
    </source>
</evidence>
<keyword evidence="1" id="KW-0812">Transmembrane</keyword>
<gene>
    <name evidence="2" type="ORF">DFO77_13439</name>
</gene>
<sequence length="111" mass="13042">MNKFVQILLFIISYASLYLILFFQKSDTFTIDIDNHTAFHLEAIQTLTSEEQSLSDWYGEIISDRKDTLTSISKYLVADAWFSKRSFADQIIQSEMHLISRFRDDADLKYI</sequence>
<dbReference type="EMBL" id="QPIZ01000034">
    <property type="protein sequence ID" value="RCW28925.1"/>
    <property type="molecule type" value="Genomic_DNA"/>
</dbReference>
<feature type="non-terminal residue" evidence="2">
    <location>
        <position position="111"/>
    </location>
</feature>
<dbReference type="Proteomes" id="UP000252733">
    <property type="component" value="Unassembled WGS sequence"/>
</dbReference>
<keyword evidence="1" id="KW-1133">Transmembrane helix</keyword>
<organism evidence="2 3">
    <name type="scientific">Marinilabilia salmonicolor</name>
    <dbReference type="NCBI Taxonomy" id="989"/>
    <lineage>
        <taxon>Bacteria</taxon>
        <taxon>Pseudomonadati</taxon>
        <taxon>Bacteroidota</taxon>
        <taxon>Bacteroidia</taxon>
        <taxon>Marinilabiliales</taxon>
        <taxon>Marinilabiliaceae</taxon>
        <taxon>Marinilabilia</taxon>
    </lineage>
</organism>
<name>A0A368UL98_9BACT</name>
<keyword evidence="3" id="KW-1185">Reference proteome</keyword>
<accession>A0A368UL98</accession>